<dbReference type="HOGENOM" id="CLU_382864_0_0_1"/>
<dbReference type="KEGG" id="tps:THAPSDRAFT_11906"/>
<dbReference type="RefSeq" id="XP_002294922.1">
    <property type="nucleotide sequence ID" value="XM_002294886.1"/>
</dbReference>
<evidence type="ECO:0000313" key="2">
    <source>
        <dbReference type="Proteomes" id="UP000001449"/>
    </source>
</evidence>
<evidence type="ECO:0008006" key="3">
    <source>
        <dbReference type="Google" id="ProtNLM"/>
    </source>
</evidence>
<dbReference type="eggNOG" id="ENOG502QUKE">
    <property type="taxonomic scope" value="Eukaryota"/>
</dbReference>
<dbReference type="PaxDb" id="35128-Thaps11906"/>
<sequence>MMSNSHRIMTARRAIIHHYATSDVHLRRSLCSVPIRGSPTTFISRDGITNAHSSCNSINACSNINAIIRKKPHIKYTYINNTKRHYNFASSQYASAFTEIPTPDVDKIRKDAVEYLDGFDKKLWYDDPVCSILLGEKLTAPPSNLHTTQDSLSNPNGHQYFATPTQITSLLTHIQTYHSPYLDIRPQIRRMEHKLLYDHAGFLIGNQCLDFAKQDGVTEIEESIMANSVERKLNDGLLESEMEGKVVIERKPIFVSCVSNFTNFLDLFRKTLRSMELGIPCVVLGRSHTIQHSYRWTELLVDLMKEEGIDPGMLTYLSCQLDDIKHITASCTDQAGMLYTTCSRQLAKSIKSTYPNTVASTGGPNTLITTEWTKPVQDAIRMSASIECAGQCTALRHAVVPDTVQLSDIEDMFNDITHESSPVEALRHRSFDGVFPQHGGTSAPAFDGTAEYKKHAAKDAYFKVSNEFPSPANDKMEEYWRKVVVDFSNVVPTSSSQKQKAGDKVIELSRWLVRHQPISLAVNARRSHVFDLGRTLFENTSLVVTTIGSTDKEYAPPAMTCQARPQDAECFGEFPPRKAMGEYTKYPVIIPSSTPSYDTHYQVEYLQSLATDDLDCPPFVKDWLNDVSDSAVKGYCIELIRYLADATAENPKRGFGTGRTALWGLQRPPLLEGCRTLLRCGNNVTMDDLSPIFLLFYATNARSQVELSVDGIMNQQLLDSLVKHDLDNHIFKVVVETDDSMEHRVNVDSENFYNVVQVPASGGDVDRGIMRRFPAMPGQFASLYLPMGHIKSTMKNDEEFVKYFGESEKWLKMAW</sequence>
<name>B8CFW7_THAPS</name>
<dbReference type="GeneID" id="7448232"/>
<proteinExistence type="predicted"/>
<dbReference type="OMA" id="EESIMAN"/>
<reference evidence="1 2" key="1">
    <citation type="journal article" date="2004" name="Science">
        <title>The genome of the diatom Thalassiosira pseudonana: ecology, evolution, and metabolism.</title>
        <authorList>
            <person name="Armbrust E.V."/>
            <person name="Berges J.A."/>
            <person name="Bowler C."/>
            <person name="Green B.R."/>
            <person name="Martinez D."/>
            <person name="Putnam N.H."/>
            <person name="Zhou S."/>
            <person name="Allen A.E."/>
            <person name="Apt K.E."/>
            <person name="Bechner M."/>
            <person name="Brzezinski M.A."/>
            <person name="Chaal B.K."/>
            <person name="Chiovitti A."/>
            <person name="Davis A.K."/>
            <person name="Demarest M.S."/>
            <person name="Detter J.C."/>
            <person name="Glavina T."/>
            <person name="Goodstein D."/>
            <person name="Hadi M.Z."/>
            <person name="Hellsten U."/>
            <person name="Hildebrand M."/>
            <person name="Jenkins B.D."/>
            <person name="Jurka J."/>
            <person name="Kapitonov V.V."/>
            <person name="Kroger N."/>
            <person name="Lau W.W."/>
            <person name="Lane T.W."/>
            <person name="Larimer F.W."/>
            <person name="Lippmeier J.C."/>
            <person name="Lucas S."/>
            <person name="Medina M."/>
            <person name="Montsant A."/>
            <person name="Obornik M."/>
            <person name="Parker M.S."/>
            <person name="Palenik B."/>
            <person name="Pazour G.J."/>
            <person name="Richardson P.M."/>
            <person name="Rynearson T.A."/>
            <person name="Saito M.A."/>
            <person name="Schwartz D.C."/>
            <person name="Thamatrakoln K."/>
            <person name="Valentin K."/>
            <person name="Vardi A."/>
            <person name="Wilkerson F.P."/>
            <person name="Rokhsar D.S."/>
        </authorList>
    </citation>
    <scope>NUCLEOTIDE SEQUENCE [LARGE SCALE GENOMIC DNA]</scope>
    <source>
        <strain evidence="1 2">CCMP1335</strain>
    </source>
</reference>
<protein>
    <recommendedName>
        <fullName evidence="3">Aldehyde dehydrogenase domain-containing protein</fullName>
    </recommendedName>
</protein>
<dbReference type="Proteomes" id="UP000001449">
    <property type="component" value="Chromosome 22"/>
</dbReference>
<gene>
    <name evidence="1" type="ORF">THAPSDRAFT_11906</name>
</gene>
<dbReference type="InParanoid" id="B8CFW7"/>
<dbReference type="AlphaFoldDB" id="B8CFW7"/>
<evidence type="ECO:0000313" key="1">
    <source>
        <dbReference type="EMBL" id="EED87702.1"/>
    </source>
</evidence>
<dbReference type="EMBL" id="CM000653">
    <property type="protein sequence ID" value="EED87702.1"/>
    <property type="molecule type" value="Genomic_DNA"/>
</dbReference>
<organism evidence="1 2">
    <name type="scientific">Thalassiosira pseudonana</name>
    <name type="common">Marine diatom</name>
    <name type="synonym">Cyclotella nana</name>
    <dbReference type="NCBI Taxonomy" id="35128"/>
    <lineage>
        <taxon>Eukaryota</taxon>
        <taxon>Sar</taxon>
        <taxon>Stramenopiles</taxon>
        <taxon>Ochrophyta</taxon>
        <taxon>Bacillariophyta</taxon>
        <taxon>Coscinodiscophyceae</taxon>
        <taxon>Thalassiosirophycidae</taxon>
        <taxon>Thalassiosirales</taxon>
        <taxon>Thalassiosiraceae</taxon>
        <taxon>Thalassiosira</taxon>
    </lineage>
</organism>
<keyword evidence="2" id="KW-1185">Reference proteome</keyword>
<reference evidence="1 2" key="2">
    <citation type="journal article" date="2008" name="Nature">
        <title>The Phaeodactylum genome reveals the evolutionary history of diatom genomes.</title>
        <authorList>
            <person name="Bowler C."/>
            <person name="Allen A.E."/>
            <person name="Badger J.H."/>
            <person name="Grimwood J."/>
            <person name="Jabbari K."/>
            <person name="Kuo A."/>
            <person name="Maheswari U."/>
            <person name="Martens C."/>
            <person name="Maumus F."/>
            <person name="Otillar R.P."/>
            <person name="Rayko E."/>
            <person name="Salamov A."/>
            <person name="Vandepoele K."/>
            <person name="Beszteri B."/>
            <person name="Gruber A."/>
            <person name="Heijde M."/>
            <person name="Katinka M."/>
            <person name="Mock T."/>
            <person name="Valentin K."/>
            <person name="Verret F."/>
            <person name="Berges J.A."/>
            <person name="Brownlee C."/>
            <person name="Cadoret J.P."/>
            <person name="Chiovitti A."/>
            <person name="Choi C.J."/>
            <person name="Coesel S."/>
            <person name="De Martino A."/>
            <person name="Detter J.C."/>
            <person name="Durkin C."/>
            <person name="Falciatore A."/>
            <person name="Fournet J."/>
            <person name="Haruta M."/>
            <person name="Huysman M.J."/>
            <person name="Jenkins B.D."/>
            <person name="Jiroutova K."/>
            <person name="Jorgensen R.E."/>
            <person name="Joubert Y."/>
            <person name="Kaplan A."/>
            <person name="Kroger N."/>
            <person name="Kroth P.G."/>
            <person name="La Roche J."/>
            <person name="Lindquist E."/>
            <person name="Lommer M."/>
            <person name="Martin-Jezequel V."/>
            <person name="Lopez P.J."/>
            <person name="Lucas S."/>
            <person name="Mangogna M."/>
            <person name="McGinnis K."/>
            <person name="Medlin L.K."/>
            <person name="Montsant A."/>
            <person name="Oudot-Le Secq M.P."/>
            <person name="Napoli C."/>
            <person name="Obornik M."/>
            <person name="Parker M.S."/>
            <person name="Petit J.L."/>
            <person name="Porcel B.M."/>
            <person name="Poulsen N."/>
            <person name="Robison M."/>
            <person name="Rychlewski L."/>
            <person name="Rynearson T.A."/>
            <person name="Schmutz J."/>
            <person name="Shapiro H."/>
            <person name="Siaut M."/>
            <person name="Stanley M."/>
            <person name="Sussman M.R."/>
            <person name="Taylor A.R."/>
            <person name="Vardi A."/>
            <person name="von Dassow P."/>
            <person name="Vyverman W."/>
            <person name="Willis A."/>
            <person name="Wyrwicz L.S."/>
            <person name="Rokhsar D.S."/>
            <person name="Weissenbach J."/>
            <person name="Armbrust E.V."/>
            <person name="Green B.R."/>
            <person name="Van de Peer Y."/>
            <person name="Grigoriev I.V."/>
        </authorList>
    </citation>
    <scope>NUCLEOTIDE SEQUENCE [LARGE SCALE GENOMIC DNA]</scope>
    <source>
        <strain evidence="1 2">CCMP1335</strain>
    </source>
</reference>
<accession>B8CFW7</accession>